<feature type="DNA-binding region" description="H-T-H motif" evidence="4">
    <location>
        <begin position="28"/>
        <end position="47"/>
    </location>
</feature>
<dbReference type="PANTHER" id="PTHR47506">
    <property type="entry name" value="TRANSCRIPTIONAL REGULATORY PROTEIN"/>
    <property type="match status" value="1"/>
</dbReference>
<evidence type="ECO:0000313" key="6">
    <source>
        <dbReference type="EMBL" id="CCF00821.1"/>
    </source>
</evidence>
<dbReference type="InterPro" id="IPR009057">
    <property type="entry name" value="Homeodomain-like_sf"/>
</dbReference>
<dbReference type="Gene3D" id="1.10.357.10">
    <property type="entry name" value="Tetracycline Repressor, domain 2"/>
    <property type="match status" value="1"/>
</dbReference>
<dbReference type="RefSeq" id="WP_014332460.1">
    <property type="nucleotide sequence ID" value="NC_016815.1"/>
</dbReference>
<dbReference type="GO" id="GO:0003677">
    <property type="term" value="F:DNA binding"/>
    <property type="evidence" value="ECO:0007669"/>
    <property type="project" value="UniProtKB-UniRule"/>
</dbReference>
<dbReference type="AlphaFoldDB" id="G9AID9"/>
<feature type="domain" description="HTH tetR-type" evidence="5">
    <location>
        <begin position="5"/>
        <end position="65"/>
    </location>
</feature>
<organism evidence="6 7">
    <name type="scientific">Sinorhizobium fredii (strain HH103)</name>
    <dbReference type="NCBI Taxonomy" id="1117943"/>
    <lineage>
        <taxon>Bacteria</taxon>
        <taxon>Pseudomonadati</taxon>
        <taxon>Pseudomonadota</taxon>
        <taxon>Alphaproteobacteria</taxon>
        <taxon>Hyphomicrobiales</taxon>
        <taxon>Rhizobiaceae</taxon>
        <taxon>Sinorhizobium/Ensifer group</taxon>
        <taxon>Sinorhizobium</taxon>
    </lineage>
</organism>
<gene>
    <name evidence="6" type="primary">dhaR</name>
    <name evidence="6" type="ordered locus">SFHH103_06362</name>
</gene>
<evidence type="ECO:0000313" key="7">
    <source>
        <dbReference type="Proteomes" id="UP000007735"/>
    </source>
</evidence>
<accession>G9AID9</accession>
<name>G9AID9_SINF1</name>
<evidence type="ECO:0000256" key="2">
    <source>
        <dbReference type="ARBA" id="ARBA00023125"/>
    </source>
</evidence>
<keyword evidence="6" id="KW-0614">Plasmid</keyword>
<sequence length="191" mass="21022">MAERTPAKERLLNAAAELFYREGVGATGIDAITAHAGVAKMSLYNNFSSKADLVHAYMERRLAEWRDAYRERLKQATTPQERILAIFDSYVDHAALAYEWGFRGCGLLNAAAELPVGDPGRATVALQKEEVERLFKEHLLALQPAASASIDETAQHLSFLLEGAMSRAGLEGHDARLKTARKIAVSILEQL</sequence>
<geneLocation type="plasmid" evidence="6 7">
    <name>pSfHH103e</name>
</geneLocation>
<dbReference type="HOGENOM" id="CLU_069356_23_1_5"/>
<dbReference type="EMBL" id="HE616899">
    <property type="protein sequence ID" value="CCF00821.1"/>
    <property type="molecule type" value="Genomic_DNA"/>
</dbReference>
<dbReference type="SUPFAM" id="SSF46689">
    <property type="entry name" value="Homeodomain-like"/>
    <property type="match status" value="1"/>
</dbReference>
<keyword evidence="3" id="KW-0804">Transcription</keyword>
<dbReference type="PRINTS" id="PR00455">
    <property type="entry name" value="HTHTETR"/>
</dbReference>
<dbReference type="PANTHER" id="PTHR47506:SF1">
    <property type="entry name" value="HTH-TYPE TRANSCRIPTIONAL REGULATOR YJDC"/>
    <property type="match status" value="1"/>
</dbReference>
<dbReference type="SUPFAM" id="SSF48498">
    <property type="entry name" value="Tetracyclin repressor-like, C-terminal domain"/>
    <property type="match status" value="1"/>
</dbReference>
<keyword evidence="2 4" id="KW-0238">DNA-binding</keyword>
<reference evidence="6 7" key="1">
    <citation type="journal article" date="2012" name="J. Bacteriol.">
        <title>Genome sequence of the soybean symbiont Sinorhizobium fredii HH103.</title>
        <authorList>
            <person name="Weidner S."/>
            <person name="Becker A."/>
            <person name="Bonilla I."/>
            <person name="Jaenicke S."/>
            <person name="Lloret J."/>
            <person name="Margaret I."/>
            <person name="Puhler A."/>
            <person name="Ruiz-Sainz J.E."/>
            <person name="Schneiker-Bekel S."/>
            <person name="Szczepanowski R."/>
            <person name="Vinardell J.M."/>
            <person name="Zehner S."/>
            <person name="Gottfert M."/>
        </authorList>
    </citation>
    <scope>NUCLEOTIDE SEQUENCE [LARGE SCALE GENOMIC DNA]</scope>
    <source>
        <strain evidence="6 7">HH103</strain>
        <plasmid evidence="7">pSfHH103e</plasmid>
    </source>
</reference>
<protein>
    <submittedName>
        <fullName evidence="6">HTH-type transcriptional repressor dhaR</fullName>
    </submittedName>
</protein>
<evidence type="ECO:0000256" key="3">
    <source>
        <dbReference type="ARBA" id="ARBA00023163"/>
    </source>
</evidence>
<dbReference type="PROSITE" id="PS50977">
    <property type="entry name" value="HTH_TETR_2"/>
    <property type="match status" value="1"/>
</dbReference>
<dbReference type="InterPro" id="IPR001647">
    <property type="entry name" value="HTH_TetR"/>
</dbReference>
<proteinExistence type="predicted"/>
<dbReference type="KEGG" id="sfh:SFHH103_06362"/>
<dbReference type="PATRIC" id="fig|380.5.peg.5911"/>
<dbReference type="InterPro" id="IPR036271">
    <property type="entry name" value="Tet_transcr_reg_TetR-rel_C_sf"/>
</dbReference>
<evidence type="ECO:0000259" key="5">
    <source>
        <dbReference type="PROSITE" id="PS50977"/>
    </source>
</evidence>
<dbReference type="Pfam" id="PF00440">
    <property type="entry name" value="TetR_N"/>
    <property type="match status" value="1"/>
</dbReference>
<evidence type="ECO:0000256" key="4">
    <source>
        <dbReference type="PROSITE-ProRule" id="PRU00335"/>
    </source>
</evidence>
<keyword evidence="1" id="KW-0805">Transcription regulation</keyword>
<evidence type="ECO:0000256" key="1">
    <source>
        <dbReference type="ARBA" id="ARBA00023015"/>
    </source>
</evidence>
<dbReference type="Proteomes" id="UP000007735">
    <property type="component" value="Plasmid pSfHH103e"/>
</dbReference>